<evidence type="ECO:0000313" key="1">
    <source>
        <dbReference type="EnsemblMetazoa" id="MESCA010732-PA"/>
    </source>
</evidence>
<sequence length="14" mass="1570">MRLSLSIKGFVGFD</sequence>
<reference evidence="1" key="2">
    <citation type="submission" date="2015-06" db="UniProtKB">
        <authorList>
            <consortium name="EnsemblMetazoa"/>
        </authorList>
    </citation>
    <scope>IDENTIFICATION</scope>
</reference>
<dbReference type="Proteomes" id="UP000015102">
    <property type="component" value="Unassembled WGS sequence"/>
</dbReference>
<organism evidence="1 2">
    <name type="scientific">Megaselia scalaris</name>
    <name type="common">Humpbacked fly</name>
    <name type="synonym">Phora scalaris</name>
    <dbReference type="NCBI Taxonomy" id="36166"/>
    <lineage>
        <taxon>Eukaryota</taxon>
        <taxon>Metazoa</taxon>
        <taxon>Ecdysozoa</taxon>
        <taxon>Arthropoda</taxon>
        <taxon>Hexapoda</taxon>
        <taxon>Insecta</taxon>
        <taxon>Pterygota</taxon>
        <taxon>Neoptera</taxon>
        <taxon>Endopterygota</taxon>
        <taxon>Diptera</taxon>
        <taxon>Brachycera</taxon>
        <taxon>Muscomorpha</taxon>
        <taxon>Platypezoidea</taxon>
        <taxon>Phoridae</taxon>
        <taxon>Megaseliini</taxon>
        <taxon>Megaselia</taxon>
    </lineage>
</organism>
<keyword evidence="2" id="KW-1185">Reference proteome</keyword>
<proteinExistence type="predicted"/>
<protein>
    <submittedName>
        <fullName evidence="1">Uncharacterized protein</fullName>
    </submittedName>
</protein>
<dbReference type="EnsemblMetazoa" id="MESCA010732-RA">
    <property type="protein sequence ID" value="MESCA010732-PA"/>
    <property type="gene ID" value="MESCA010732"/>
</dbReference>
<accession>T1H3B2</accession>
<name>T1H3B2_MEGSC</name>
<reference evidence="2" key="1">
    <citation type="submission" date="2013-02" db="EMBL/GenBank/DDBJ databases">
        <authorList>
            <person name="Hughes D."/>
        </authorList>
    </citation>
    <scope>NUCLEOTIDE SEQUENCE</scope>
    <source>
        <strain>Durham</strain>
        <strain evidence="2">NC isolate 2 -- Noor lab</strain>
    </source>
</reference>
<dbReference type="EMBL" id="CAQQ02381633">
    <property type="status" value="NOT_ANNOTATED_CDS"/>
    <property type="molecule type" value="Genomic_DNA"/>
</dbReference>
<evidence type="ECO:0000313" key="2">
    <source>
        <dbReference type="Proteomes" id="UP000015102"/>
    </source>
</evidence>
<dbReference type="HOGENOM" id="CLU_3435123_0_0_1"/>